<dbReference type="Proteomes" id="UP000193925">
    <property type="component" value="Chromosome AFERRI"/>
</dbReference>
<reference evidence="1" key="1">
    <citation type="submission" date="2014-03" db="EMBL/GenBank/DDBJ databases">
        <authorList>
            <person name="Genoscope - CEA"/>
        </authorList>
    </citation>
    <scope>NUCLEOTIDE SEQUENCE [LARGE SCALE GENOMIC DNA]</scope>
    <source>
        <strain evidence="1">CF27</strain>
    </source>
</reference>
<dbReference type="EMBL" id="LT841305">
    <property type="protein sequence ID" value="SMH65012.1"/>
    <property type="molecule type" value="Genomic_DNA"/>
</dbReference>
<organism evidence="1">
    <name type="scientific">Acidithiobacillus ferrivorans</name>
    <dbReference type="NCBI Taxonomy" id="160808"/>
    <lineage>
        <taxon>Bacteria</taxon>
        <taxon>Pseudomonadati</taxon>
        <taxon>Pseudomonadota</taxon>
        <taxon>Acidithiobacillia</taxon>
        <taxon>Acidithiobacillales</taxon>
        <taxon>Acidithiobacillaceae</taxon>
        <taxon>Acidithiobacillus</taxon>
    </lineage>
</organism>
<name>A0A060V1D3_9PROT</name>
<reference evidence="1" key="2">
    <citation type="submission" date="2014-07" db="EMBL/GenBank/DDBJ databases">
        <title>Initial genome analysis of the psychrotolerant acidophile Acidithiobacillus ferrivorans CF27: insights into iron and sulfur oxidation pathways and into biofilm formation.</title>
        <authorList>
            <person name="Talla E."/>
            <person name="Hedrich S."/>
            <person name="Mangenot S."/>
            <person name="Ji B."/>
            <person name="Johnson D.B."/>
            <person name="Barbe V."/>
            <person name="Bonnefoy V."/>
        </authorList>
    </citation>
    <scope>NUCLEOTIDE SEQUENCE [LARGE SCALE GENOMIC DNA]</scope>
    <source>
        <strain evidence="1">CF27</strain>
    </source>
</reference>
<dbReference type="RefSeq" id="WP_035190470.1">
    <property type="nucleotide sequence ID" value="NZ_CCCS020000001.1"/>
</dbReference>
<keyword evidence="3" id="KW-1185">Reference proteome</keyword>
<evidence type="ECO:0000313" key="2">
    <source>
        <dbReference type="EMBL" id="SMH65012.1"/>
    </source>
</evidence>
<proteinExistence type="predicted"/>
<gene>
    <name evidence="1" type="ORF">AFERRI_10267</name>
    <name evidence="2" type="ORF">AFERRI_11047</name>
</gene>
<evidence type="ECO:0000313" key="3">
    <source>
        <dbReference type="Proteomes" id="UP000193925"/>
    </source>
</evidence>
<dbReference type="SUPFAM" id="SSF49503">
    <property type="entry name" value="Cupredoxins"/>
    <property type="match status" value="1"/>
</dbReference>
<dbReference type="AlphaFoldDB" id="A0A060V1D3"/>
<sequence>MAARKGAATVLISTVICAAVIIGALEWEKTVALPSPFGQVINGVHHYKIDEFNYYYKPDYMTWHVGEKVSLTIDNRSQSAPPIAHQFSIGRILVSRNNGFPKSQALAVGWKENFFDGVPITSGGQTAPIPAFSVSLNGGQKYTFSFVVPNKPGKWEWGCFLQTGQHFMNGMHGNIDILPAQGS</sequence>
<evidence type="ECO:0000313" key="1">
    <source>
        <dbReference type="EMBL" id="CDQ12444.1"/>
    </source>
</evidence>
<accession>A0A060V1D3</accession>
<dbReference type="InterPro" id="IPR008972">
    <property type="entry name" value="Cupredoxin"/>
</dbReference>
<protein>
    <recommendedName>
        <fullName evidence="4">EfeO-type cupredoxin-like domain-containing protein</fullName>
    </recommendedName>
</protein>
<dbReference type="Gene3D" id="2.60.40.420">
    <property type="entry name" value="Cupredoxins - blue copper proteins"/>
    <property type="match status" value="1"/>
</dbReference>
<dbReference type="EMBL" id="CCCS020000001">
    <property type="protein sequence ID" value="CDQ12444.1"/>
    <property type="molecule type" value="Genomic_DNA"/>
</dbReference>
<evidence type="ECO:0008006" key="4">
    <source>
        <dbReference type="Google" id="ProtNLM"/>
    </source>
</evidence>
<reference evidence="2 3" key="3">
    <citation type="submission" date="2017-03" db="EMBL/GenBank/DDBJ databases">
        <authorList>
            <person name="Regsiter A."/>
            <person name="William W."/>
        </authorList>
    </citation>
    <scope>NUCLEOTIDE SEQUENCE [LARGE SCALE GENOMIC DNA]</scope>
    <source>
        <strain evidence="2">PRJEB5721</strain>
    </source>
</reference>